<dbReference type="InterPro" id="IPR040523">
    <property type="entry name" value="AsnC_trans_reg2"/>
</dbReference>
<evidence type="ECO:0000313" key="10">
    <source>
        <dbReference type="EMBL" id="SEK88594.1"/>
    </source>
</evidence>
<dbReference type="PANTHER" id="PTHR43413:SF1">
    <property type="entry name" value="SIROHEME DECARBOXYLASE NIRL SUBUNIT"/>
    <property type="match status" value="1"/>
</dbReference>
<evidence type="ECO:0000256" key="3">
    <source>
        <dbReference type="ARBA" id="ARBA00023457"/>
    </source>
</evidence>
<dbReference type="EC" id="4.1.1.111" evidence="5"/>
<dbReference type="Pfam" id="PF17805">
    <property type="entry name" value="AsnC_trans_reg2"/>
    <property type="match status" value="1"/>
</dbReference>
<evidence type="ECO:0000256" key="5">
    <source>
        <dbReference type="ARBA" id="ARBA00023471"/>
    </source>
</evidence>
<evidence type="ECO:0000256" key="2">
    <source>
        <dbReference type="ARBA" id="ARBA00023444"/>
    </source>
</evidence>
<evidence type="ECO:0000259" key="8">
    <source>
        <dbReference type="Pfam" id="PF17805"/>
    </source>
</evidence>
<dbReference type="GO" id="GO:0003677">
    <property type="term" value="F:DNA binding"/>
    <property type="evidence" value="ECO:0007669"/>
    <property type="project" value="UniProtKB-KW"/>
</dbReference>
<dbReference type="GO" id="GO:0016829">
    <property type="term" value="F:lyase activity"/>
    <property type="evidence" value="ECO:0007669"/>
    <property type="project" value="UniProtKB-KW"/>
</dbReference>
<comment type="function">
    <text evidence="6">Involved in heme d1 biosynthesis. Catalyzes the decarboxylation of siroheme into didecarboxysiroheme.</text>
</comment>
<protein>
    <recommendedName>
        <fullName evidence="5">siroheme decarboxylase</fullName>
        <ecNumber evidence="5">4.1.1.111</ecNumber>
    </recommendedName>
</protein>
<dbReference type="Proteomes" id="UP000185766">
    <property type="component" value="Unassembled WGS sequence"/>
</dbReference>
<evidence type="ECO:0000256" key="6">
    <source>
        <dbReference type="ARBA" id="ARBA00045291"/>
    </source>
</evidence>
<keyword evidence="11" id="KW-1185">Reference proteome</keyword>
<dbReference type="Gene3D" id="3.30.70.3460">
    <property type="match status" value="1"/>
</dbReference>
<name>A0A1H7KPV1_9GAMM</name>
<evidence type="ECO:0000256" key="1">
    <source>
        <dbReference type="ARBA" id="ARBA00023239"/>
    </source>
</evidence>
<evidence type="ECO:0000256" key="7">
    <source>
        <dbReference type="ARBA" id="ARBA00048470"/>
    </source>
</evidence>
<evidence type="ECO:0000313" key="11">
    <source>
        <dbReference type="Proteomes" id="UP000185766"/>
    </source>
</evidence>
<comment type="catalytic activity">
    <reaction evidence="7">
        <text>siroheme + 2 H(+) = 12,18-didecarboxysiroheme + 2 CO2</text>
        <dbReference type="Rhea" id="RHEA:19093"/>
        <dbReference type="ChEBI" id="CHEBI:15378"/>
        <dbReference type="ChEBI" id="CHEBI:16526"/>
        <dbReference type="ChEBI" id="CHEBI:60052"/>
        <dbReference type="ChEBI" id="CHEBI:140497"/>
        <dbReference type="EC" id="4.1.1.111"/>
    </reaction>
</comment>
<dbReference type="Pfam" id="PF22451">
    <property type="entry name" value="NirdL-like_HTH"/>
    <property type="match status" value="1"/>
</dbReference>
<comment type="similarity">
    <text evidence="3">Belongs to the Ahb/Nir family.</text>
</comment>
<dbReference type="RefSeq" id="WP_074866772.1">
    <property type="nucleotide sequence ID" value="NZ_FOAS01000006.1"/>
</dbReference>
<keyword evidence="1" id="KW-0456">Lyase</keyword>
<sequence length="170" mass="19286">MPALSTAQQLHLRSLLEQGLPLTSEPYAQLAEHIHSDSHSVLAAVQQWQDEGLFRRFGLVVRHHQLGYKANAMLVLDIPDDAVTAVGTQLAEEPRVTLCYRRPRRLPDWPYNLFCMIHGRARDEVEGEIAALLARHQLHSYRHDWLFSTRAYKQRGGHFAASPTQGHGHG</sequence>
<dbReference type="InterPro" id="IPR050684">
    <property type="entry name" value="HTH-Siroheme_Decarb"/>
</dbReference>
<accession>A0A1H7KPV1</accession>
<reference evidence="10 11" key="1">
    <citation type="submission" date="2016-10" db="EMBL/GenBank/DDBJ databases">
        <authorList>
            <person name="de Groot N.N."/>
        </authorList>
    </citation>
    <scope>NUCLEOTIDE SEQUENCE [LARGE SCALE GENOMIC DNA]</scope>
    <source>
        <strain evidence="10 11">JCM 19513</strain>
    </source>
</reference>
<feature type="domain" description="Siroheme decarboxylase NirL-like HTH" evidence="9">
    <location>
        <begin position="15"/>
        <end position="55"/>
    </location>
</feature>
<organism evidence="10 11">
    <name type="scientific">Atopomonas hussainii</name>
    <dbReference type="NCBI Taxonomy" id="1429083"/>
    <lineage>
        <taxon>Bacteria</taxon>
        <taxon>Pseudomonadati</taxon>
        <taxon>Pseudomonadota</taxon>
        <taxon>Gammaproteobacteria</taxon>
        <taxon>Pseudomonadales</taxon>
        <taxon>Pseudomonadaceae</taxon>
        <taxon>Atopomonas</taxon>
    </lineage>
</organism>
<feature type="domain" description="Siroheme decarboxylase AsnC-like ligand binding" evidence="8">
    <location>
        <begin position="65"/>
        <end position="153"/>
    </location>
</feature>
<keyword evidence="10" id="KW-0238">DNA-binding</keyword>
<dbReference type="PANTHER" id="PTHR43413">
    <property type="entry name" value="TRANSCRIPTIONAL REGULATOR, ASNC FAMILY"/>
    <property type="match status" value="1"/>
</dbReference>
<dbReference type="AlphaFoldDB" id="A0A1H7KPV1"/>
<evidence type="ECO:0000259" key="9">
    <source>
        <dbReference type="Pfam" id="PF22451"/>
    </source>
</evidence>
<proteinExistence type="inferred from homology"/>
<evidence type="ECO:0000256" key="4">
    <source>
        <dbReference type="ARBA" id="ARBA00023465"/>
    </source>
</evidence>
<gene>
    <name evidence="10" type="ORF">SAMN05216214_10638</name>
</gene>
<comment type="subunit">
    <text evidence="4">Probably forms a complex composed of NirD, NirL, NirG and NirH. All proteins are required for the total conversion of siroheme to didecarboxysiroheme.</text>
</comment>
<dbReference type="EMBL" id="FOAS01000006">
    <property type="protein sequence ID" value="SEK88594.1"/>
    <property type="molecule type" value="Genomic_DNA"/>
</dbReference>
<dbReference type="InterPro" id="IPR053953">
    <property type="entry name" value="NirdL-like_HTH"/>
</dbReference>
<dbReference type="STRING" id="1429083.GCA_001885685_00969"/>
<comment type="pathway">
    <text evidence="2">Porphyrin-containing compound metabolism.</text>
</comment>